<organism evidence="1 2">
    <name type="scientific">Clostridium kluyveri</name>
    <dbReference type="NCBI Taxonomy" id="1534"/>
    <lineage>
        <taxon>Bacteria</taxon>
        <taxon>Bacillati</taxon>
        <taxon>Bacillota</taxon>
        <taxon>Clostridia</taxon>
        <taxon>Eubacteriales</taxon>
        <taxon>Clostridiaceae</taxon>
        <taxon>Clostridium</taxon>
    </lineage>
</organism>
<dbReference type="EMBL" id="CP018335">
    <property type="protein sequence ID" value="APM39065.1"/>
    <property type="molecule type" value="Genomic_DNA"/>
</dbReference>
<accession>A0A1L5F7T1</accession>
<dbReference type="AlphaFoldDB" id="A0A1L5F7T1"/>
<gene>
    <name evidence="1" type="ORF">BS101_10055</name>
</gene>
<name>A0A1L5F7T1_CLOKL</name>
<protein>
    <submittedName>
        <fullName evidence="1">Uncharacterized protein</fullName>
    </submittedName>
</protein>
<evidence type="ECO:0000313" key="2">
    <source>
        <dbReference type="Proteomes" id="UP000184604"/>
    </source>
</evidence>
<proteinExistence type="predicted"/>
<evidence type="ECO:0000313" key="1">
    <source>
        <dbReference type="EMBL" id="APM39065.1"/>
    </source>
</evidence>
<dbReference type="RefSeq" id="WP_073538702.1">
    <property type="nucleotide sequence ID" value="NZ_CP018335.1"/>
</dbReference>
<dbReference type="Proteomes" id="UP000184604">
    <property type="component" value="Chromosome"/>
</dbReference>
<reference evidence="1 2" key="1">
    <citation type="submission" date="2016-12" db="EMBL/GenBank/DDBJ databases">
        <title>Complete genome sequence of Clostridium kluyveri JZZ isolated from the pit mud of a Chinese flavor liquor-making factory.</title>
        <authorList>
            <person name="Wang Y."/>
        </authorList>
    </citation>
    <scope>NUCLEOTIDE SEQUENCE [LARGE SCALE GENOMIC DNA]</scope>
    <source>
        <strain evidence="1 2">JZZ</strain>
    </source>
</reference>
<dbReference type="OrthoDB" id="1129530at2"/>
<sequence>MKIRMDFVTNSSSSSFILGVKDELTEEKILNMMKVPEDSLLRGLAEEFASIIYSNLSKFKLDEILEDYGCEDISELPDMYKKIIGNDEFIFYEGAVSDEISNIYSTLCHMDFDYEDENFIFYKEAGY</sequence>